<evidence type="ECO:0000259" key="8">
    <source>
        <dbReference type="PROSITE" id="PS50249"/>
    </source>
</evidence>
<dbReference type="Proteomes" id="UP000187338">
    <property type="component" value="Unassembled WGS sequence"/>
</dbReference>
<dbReference type="GO" id="GO:0008237">
    <property type="term" value="F:metallopeptidase activity"/>
    <property type="evidence" value="ECO:0007669"/>
    <property type="project" value="UniProtKB-KW"/>
</dbReference>
<reference evidence="10" key="1">
    <citation type="submission" date="2016-12" db="EMBL/GenBank/DDBJ databases">
        <title>Draft Genome Sequences od Carboxydothermus pertinax and islandicus, Hydrogenogenic Carboxydotrophic Bacteria.</title>
        <authorList>
            <person name="Fukuyama Y."/>
            <person name="Ohmae K."/>
            <person name="Yoneda Y."/>
            <person name="Yoshida T."/>
            <person name="Sako Y."/>
        </authorList>
    </citation>
    <scope>NUCLEOTIDE SEQUENCE [LARGE SCALE GENOMIC DNA]</scope>
    <source>
        <strain evidence="10">SET</strain>
    </source>
</reference>
<keyword evidence="2" id="KW-0645">Protease</keyword>
<keyword evidence="5" id="KW-0862">Zinc</keyword>
<evidence type="ECO:0000256" key="1">
    <source>
        <dbReference type="ARBA" id="ARBA00010243"/>
    </source>
</evidence>
<evidence type="ECO:0000256" key="5">
    <source>
        <dbReference type="ARBA" id="ARBA00022833"/>
    </source>
</evidence>
<keyword evidence="10" id="KW-1185">Reference proteome</keyword>
<dbReference type="PANTHER" id="PTHR30471">
    <property type="entry name" value="DNA REPAIR PROTEIN RADC"/>
    <property type="match status" value="1"/>
</dbReference>
<name>A0A1L8D5D3_9THEO</name>
<dbReference type="SUPFAM" id="SSF47781">
    <property type="entry name" value="RuvA domain 2-like"/>
    <property type="match status" value="1"/>
</dbReference>
<evidence type="ECO:0000256" key="3">
    <source>
        <dbReference type="ARBA" id="ARBA00022723"/>
    </source>
</evidence>
<dbReference type="GO" id="GO:0006508">
    <property type="term" value="P:proteolysis"/>
    <property type="evidence" value="ECO:0007669"/>
    <property type="project" value="UniProtKB-KW"/>
</dbReference>
<dbReference type="PANTHER" id="PTHR30471:SF3">
    <property type="entry name" value="UPF0758 PROTEIN YEES-RELATED"/>
    <property type="match status" value="1"/>
</dbReference>
<dbReference type="CDD" id="cd08071">
    <property type="entry name" value="MPN_DUF2466"/>
    <property type="match status" value="1"/>
</dbReference>
<dbReference type="InterPro" id="IPR020891">
    <property type="entry name" value="UPF0758_CS"/>
</dbReference>
<dbReference type="NCBIfam" id="TIGR00608">
    <property type="entry name" value="radc"/>
    <property type="match status" value="1"/>
</dbReference>
<accession>A0A1L8D5D3</accession>
<keyword evidence="3" id="KW-0479">Metal-binding</keyword>
<keyword evidence="6" id="KW-0482">Metalloprotease</keyword>
<dbReference type="Gene3D" id="1.10.150.20">
    <property type="entry name" value="5' to 3' exonuclease, C-terminal subdomain"/>
    <property type="match status" value="1"/>
</dbReference>
<evidence type="ECO:0000256" key="7">
    <source>
        <dbReference type="RuleBase" id="RU003797"/>
    </source>
</evidence>
<comment type="caution">
    <text evidence="9">The sequence shown here is derived from an EMBL/GenBank/DDBJ whole genome shotgun (WGS) entry which is preliminary data.</text>
</comment>
<protein>
    <recommendedName>
        <fullName evidence="8">MPN domain-containing protein</fullName>
    </recommendedName>
</protein>
<proteinExistence type="inferred from homology"/>
<keyword evidence="4" id="KW-0378">Hydrolase</keyword>
<dbReference type="OrthoDB" id="9804482at2"/>
<dbReference type="InterPro" id="IPR025657">
    <property type="entry name" value="RadC_JAB"/>
</dbReference>
<dbReference type="Gene3D" id="3.40.140.10">
    <property type="entry name" value="Cytidine Deaminase, domain 2"/>
    <property type="match status" value="1"/>
</dbReference>
<dbReference type="EMBL" id="BDJL01000141">
    <property type="protein sequence ID" value="GAV26380.1"/>
    <property type="molecule type" value="Genomic_DNA"/>
</dbReference>
<gene>
    <name evidence="9" type="ORF">ciss_23130</name>
</gene>
<dbReference type="SUPFAM" id="SSF102712">
    <property type="entry name" value="JAB1/MPN domain"/>
    <property type="match status" value="1"/>
</dbReference>
<dbReference type="STRING" id="661089.ciss_23130"/>
<dbReference type="RefSeq" id="WP_075866550.1">
    <property type="nucleotide sequence ID" value="NZ_BDJL01000141.1"/>
</dbReference>
<dbReference type="GO" id="GO:0046872">
    <property type="term" value="F:metal ion binding"/>
    <property type="evidence" value="ECO:0007669"/>
    <property type="project" value="UniProtKB-KW"/>
</dbReference>
<organism evidence="9 10">
    <name type="scientific">Carboxydothermus islandicus</name>
    <dbReference type="NCBI Taxonomy" id="661089"/>
    <lineage>
        <taxon>Bacteria</taxon>
        <taxon>Bacillati</taxon>
        <taxon>Bacillota</taxon>
        <taxon>Clostridia</taxon>
        <taxon>Thermoanaerobacterales</taxon>
        <taxon>Thermoanaerobacteraceae</taxon>
        <taxon>Carboxydothermus</taxon>
    </lineage>
</organism>
<dbReference type="InterPro" id="IPR010994">
    <property type="entry name" value="RuvA_2-like"/>
</dbReference>
<dbReference type="Pfam" id="PF04002">
    <property type="entry name" value="RadC"/>
    <property type="match status" value="1"/>
</dbReference>
<dbReference type="AlphaFoldDB" id="A0A1L8D5D3"/>
<feature type="domain" description="MPN" evidence="8">
    <location>
        <begin position="104"/>
        <end position="226"/>
    </location>
</feature>
<dbReference type="PROSITE" id="PS50249">
    <property type="entry name" value="MPN"/>
    <property type="match status" value="1"/>
</dbReference>
<dbReference type="InterPro" id="IPR046778">
    <property type="entry name" value="UPF0758_N"/>
</dbReference>
<dbReference type="PROSITE" id="PS01302">
    <property type="entry name" value="UPF0758"/>
    <property type="match status" value="1"/>
</dbReference>
<evidence type="ECO:0000256" key="6">
    <source>
        <dbReference type="ARBA" id="ARBA00023049"/>
    </source>
</evidence>
<evidence type="ECO:0000256" key="2">
    <source>
        <dbReference type="ARBA" id="ARBA00022670"/>
    </source>
</evidence>
<evidence type="ECO:0000256" key="4">
    <source>
        <dbReference type="ARBA" id="ARBA00022801"/>
    </source>
</evidence>
<evidence type="ECO:0000313" key="10">
    <source>
        <dbReference type="Proteomes" id="UP000187338"/>
    </source>
</evidence>
<dbReference type="InterPro" id="IPR037518">
    <property type="entry name" value="MPN"/>
</dbReference>
<dbReference type="InterPro" id="IPR001405">
    <property type="entry name" value="UPF0758"/>
</dbReference>
<dbReference type="NCBIfam" id="NF000642">
    <property type="entry name" value="PRK00024.1"/>
    <property type="match status" value="1"/>
</dbReference>
<evidence type="ECO:0000313" key="9">
    <source>
        <dbReference type="EMBL" id="GAV26380.1"/>
    </source>
</evidence>
<comment type="similarity">
    <text evidence="1 7">Belongs to the UPF0758 family.</text>
</comment>
<dbReference type="Pfam" id="PF20582">
    <property type="entry name" value="UPF0758_N"/>
    <property type="match status" value="1"/>
</dbReference>
<sequence length="226" mass="24997">MGEKIKNLPEELRPRERLLRHGPESLNPAELLAVLLGSGTPQENALELALRLLTTFGGLKGLIEVHPEQLKSFKGIGQAKAAKLLAALELARRYYELTGEDKLNFLNPDDVYNYLRYKIGHKKQEQVVVLYLNTKNQLCGENVVAIGGVNHAGVSPGDIFREAVKIGAYAVIIAHNHPSGDPTPSKEDIDFTGRVKKASEILGIKLLDHLILGENKYISMKAERLF</sequence>